<sequence length="294" mass="31530">MRVGELELWSEEFGDPSDPAVLLVMGAQAQGTQWNDGIVRRLVDGGRRVVRYDHRDTGRSSTVDYASRPYTVADMALDAPAVLDAFGIGRAHLVGASLGGVIAQRLAVTQPERVLSLTILSSQPLGTNTSEQVRRALAGEPPLDGELPPPKPELLAVLASTLPDPELSREAYAVSRLPLWRVLHGPVLPFDEREYRAMEERVHARARDLRAGLNHTLAGAAPEELTVRDLARISAPTLVLHGAEDPMYPLPHAEATAAAVPGARLVVVEGLGHSLPAALDGRLADEILRHTAAA</sequence>
<evidence type="ECO:0000313" key="2">
    <source>
        <dbReference type="EMBL" id="GAA3895235.1"/>
    </source>
</evidence>
<accession>A0ABP7L6L2</accession>
<organism evidence="2 3">
    <name type="scientific">Streptomyces gulbargensis</name>
    <dbReference type="NCBI Taxonomy" id="364901"/>
    <lineage>
        <taxon>Bacteria</taxon>
        <taxon>Bacillati</taxon>
        <taxon>Actinomycetota</taxon>
        <taxon>Actinomycetes</taxon>
        <taxon>Kitasatosporales</taxon>
        <taxon>Streptomycetaceae</taxon>
        <taxon>Streptomyces</taxon>
    </lineage>
</organism>
<keyword evidence="3" id="KW-1185">Reference proteome</keyword>
<dbReference type="PRINTS" id="PR00111">
    <property type="entry name" value="ABHYDROLASE"/>
</dbReference>
<protein>
    <submittedName>
        <fullName evidence="2">Alpha/beta fold hydrolase</fullName>
    </submittedName>
</protein>
<dbReference type="InterPro" id="IPR050471">
    <property type="entry name" value="AB_hydrolase"/>
</dbReference>
<keyword evidence="2" id="KW-0378">Hydrolase</keyword>
<dbReference type="Gene3D" id="3.40.50.1820">
    <property type="entry name" value="alpha/beta hydrolase"/>
    <property type="match status" value="1"/>
</dbReference>
<feature type="domain" description="AB hydrolase-1" evidence="1">
    <location>
        <begin position="38"/>
        <end position="276"/>
    </location>
</feature>
<dbReference type="SUPFAM" id="SSF53474">
    <property type="entry name" value="alpha/beta-Hydrolases"/>
    <property type="match status" value="1"/>
</dbReference>
<evidence type="ECO:0000259" key="1">
    <source>
        <dbReference type="Pfam" id="PF12697"/>
    </source>
</evidence>
<dbReference type="PANTHER" id="PTHR43433">
    <property type="entry name" value="HYDROLASE, ALPHA/BETA FOLD FAMILY PROTEIN"/>
    <property type="match status" value="1"/>
</dbReference>
<proteinExistence type="predicted"/>
<dbReference type="PANTHER" id="PTHR43433:SF5">
    <property type="entry name" value="AB HYDROLASE-1 DOMAIN-CONTAINING PROTEIN"/>
    <property type="match status" value="1"/>
</dbReference>
<dbReference type="InterPro" id="IPR029058">
    <property type="entry name" value="AB_hydrolase_fold"/>
</dbReference>
<name>A0ABP7L6L2_9ACTN</name>
<gene>
    <name evidence="2" type="ORF">GCM10022244_01310</name>
</gene>
<reference evidence="3" key="1">
    <citation type="journal article" date="2019" name="Int. J. Syst. Evol. Microbiol.">
        <title>The Global Catalogue of Microorganisms (GCM) 10K type strain sequencing project: providing services to taxonomists for standard genome sequencing and annotation.</title>
        <authorList>
            <consortium name="The Broad Institute Genomics Platform"/>
            <consortium name="The Broad Institute Genome Sequencing Center for Infectious Disease"/>
            <person name="Wu L."/>
            <person name="Ma J."/>
        </authorList>
    </citation>
    <scope>NUCLEOTIDE SEQUENCE [LARGE SCALE GENOMIC DNA]</scope>
    <source>
        <strain evidence="3">JCM 16956</strain>
    </source>
</reference>
<dbReference type="InterPro" id="IPR000073">
    <property type="entry name" value="AB_hydrolase_1"/>
</dbReference>
<comment type="caution">
    <text evidence="2">The sequence shown here is derived from an EMBL/GenBank/DDBJ whole genome shotgun (WGS) entry which is preliminary data.</text>
</comment>
<dbReference type="Pfam" id="PF12697">
    <property type="entry name" value="Abhydrolase_6"/>
    <property type="match status" value="1"/>
</dbReference>
<dbReference type="GO" id="GO:0016787">
    <property type="term" value="F:hydrolase activity"/>
    <property type="evidence" value="ECO:0007669"/>
    <property type="project" value="UniProtKB-KW"/>
</dbReference>
<dbReference type="Proteomes" id="UP001501000">
    <property type="component" value="Unassembled WGS sequence"/>
</dbReference>
<dbReference type="EMBL" id="BAABAJ010000001">
    <property type="protein sequence ID" value="GAA3895235.1"/>
    <property type="molecule type" value="Genomic_DNA"/>
</dbReference>
<evidence type="ECO:0000313" key="3">
    <source>
        <dbReference type="Proteomes" id="UP001501000"/>
    </source>
</evidence>